<protein>
    <recommendedName>
        <fullName evidence="1">FIST C-domain domain-containing protein</fullName>
    </recommendedName>
</protein>
<reference evidence="2" key="1">
    <citation type="submission" date="2021-04" db="EMBL/GenBank/DDBJ databases">
        <authorList>
            <consortium name="Molecular Ecology Group"/>
        </authorList>
    </citation>
    <scope>NUCLEOTIDE SEQUENCE</scope>
</reference>
<dbReference type="AlphaFoldDB" id="A0A8S3ZI09"/>
<dbReference type="PANTHER" id="PTHR14939">
    <property type="entry name" value="F-BOX ONLY PROTEIN 22"/>
    <property type="match status" value="1"/>
</dbReference>
<evidence type="ECO:0000313" key="3">
    <source>
        <dbReference type="Proteomes" id="UP000678393"/>
    </source>
</evidence>
<evidence type="ECO:0000259" key="1">
    <source>
        <dbReference type="Pfam" id="PF10442"/>
    </source>
</evidence>
<sequence length="169" mass="18885">RDCIVSGLALCGADIKVASVLIRGQDIADVERAIQTLAEHKFPLHKSFGLMYACVGRGAHVYGTQNVESNIFRKHFPNTPLLGFFGNGEVGCNFPPLDPLFVGEAELKSRIQSLETQNSSAGSREDRMSEIQLKRDLAEMRRKQELYRMRHPPKLLHAYTTVMCLVSLP</sequence>
<proteinExistence type="predicted"/>
<comment type="caution">
    <text evidence="2">The sequence shown here is derived from an EMBL/GenBank/DDBJ whole genome shotgun (WGS) entry which is preliminary data.</text>
</comment>
<dbReference type="Pfam" id="PF10442">
    <property type="entry name" value="FIST_C"/>
    <property type="match status" value="1"/>
</dbReference>
<dbReference type="InterPro" id="IPR019494">
    <property type="entry name" value="FIST_C"/>
</dbReference>
<dbReference type="GO" id="GO:0032436">
    <property type="term" value="P:positive regulation of proteasomal ubiquitin-dependent protein catabolic process"/>
    <property type="evidence" value="ECO:0007669"/>
    <property type="project" value="TreeGrafter"/>
</dbReference>
<accession>A0A8S3ZI09</accession>
<dbReference type="Proteomes" id="UP000678393">
    <property type="component" value="Unassembled WGS sequence"/>
</dbReference>
<dbReference type="GO" id="GO:0000209">
    <property type="term" value="P:protein polyubiquitination"/>
    <property type="evidence" value="ECO:0007669"/>
    <property type="project" value="TreeGrafter"/>
</dbReference>
<feature type="domain" description="FIST C-domain" evidence="1">
    <location>
        <begin position="13"/>
        <end position="91"/>
    </location>
</feature>
<gene>
    <name evidence="2" type="ORF">CUNI_LOCUS14655</name>
</gene>
<organism evidence="2 3">
    <name type="scientific">Candidula unifasciata</name>
    <dbReference type="NCBI Taxonomy" id="100452"/>
    <lineage>
        <taxon>Eukaryota</taxon>
        <taxon>Metazoa</taxon>
        <taxon>Spiralia</taxon>
        <taxon>Lophotrochozoa</taxon>
        <taxon>Mollusca</taxon>
        <taxon>Gastropoda</taxon>
        <taxon>Heterobranchia</taxon>
        <taxon>Euthyneura</taxon>
        <taxon>Panpulmonata</taxon>
        <taxon>Eupulmonata</taxon>
        <taxon>Stylommatophora</taxon>
        <taxon>Helicina</taxon>
        <taxon>Helicoidea</taxon>
        <taxon>Geomitridae</taxon>
        <taxon>Candidula</taxon>
    </lineage>
</organism>
<dbReference type="PANTHER" id="PTHR14939:SF5">
    <property type="entry name" value="F-BOX ONLY PROTEIN 22"/>
    <property type="match status" value="1"/>
</dbReference>
<evidence type="ECO:0000313" key="2">
    <source>
        <dbReference type="EMBL" id="CAG5129097.1"/>
    </source>
</evidence>
<name>A0A8S3ZI09_9EUPU</name>
<dbReference type="EMBL" id="CAJHNH020003347">
    <property type="protein sequence ID" value="CAG5129097.1"/>
    <property type="molecule type" value="Genomic_DNA"/>
</dbReference>
<feature type="non-terminal residue" evidence="2">
    <location>
        <position position="1"/>
    </location>
</feature>
<dbReference type="OrthoDB" id="509497at2759"/>
<keyword evidence="3" id="KW-1185">Reference proteome</keyword>